<feature type="transmembrane region" description="Helical" evidence="1">
    <location>
        <begin position="6"/>
        <end position="21"/>
    </location>
</feature>
<accession>D5UWT5</accession>
<evidence type="ECO:0000256" key="1">
    <source>
        <dbReference type="SAM" id="Phobius"/>
    </source>
</evidence>
<dbReference type="Proteomes" id="UP000001213">
    <property type="component" value="Chromosome"/>
</dbReference>
<keyword evidence="1" id="KW-0472">Membrane</keyword>
<dbReference type="KEGG" id="tpr:Tpau_1328"/>
<organism evidence="2 3">
    <name type="scientific">Tsukamurella paurometabola (strain ATCC 8368 / DSM 20162 / CCUG 35730 / CIP 100753 / JCM 10117 / KCTC 9821 / NBRC 16120 / NCIMB 702349 / NCTC 13040)</name>
    <name type="common">Corynebacterium paurometabolum</name>
    <dbReference type="NCBI Taxonomy" id="521096"/>
    <lineage>
        <taxon>Bacteria</taxon>
        <taxon>Bacillati</taxon>
        <taxon>Actinomycetota</taxon>
        <taxon>Actinomycetes</taxon>
        <taxon>Mycobacteriales</taxon>
        <taxon>Tsukamurellaceae</taxon>
        <taxon>Tsukamurella</taxon>
    </lineage>
</organism>
<keyword evidence="1" id="KW-1133">Transmembrane helix</keyword>
<dbReference type="AlphaFoldDB" id="D5UWT5"/>
<feature type="transmembrane region" description="Helical" evidence="1">
    <location>
        <begin position="42"/>
        <end position="59"/>
    </location>
</feature>
<feature type="transmembrane region" description="Helical" evidence="1">
    <location>
        <begin position="65"/>
        <end position="81"/>
    </location>
</feature>
<reference evidence="3" key="1">
    <citation type="submission" date="2010-03" db="EMBL/GenBank/DDBJ databases">
        <title>The complete chromosome of Tsukamurella paurometabola DSM 20162.</title>
        <authorList>
            <consortium name="US DOE Joint Genome Institute (JGI-PGF)"/>
            <person name="Lucas S."/>
            <person name="Copeland A."/>
            <person name="Lapidus A."/>
            <person name="Glavina del Rio T."/>
            <person name="Dalin E."/>
            <person name="Tice H."/>
            <person name="Bruce D."/>
            <person name="Goodwin L."/>
            <person name="Pitluck S."/>
            <person name="Kyrpides N."/>
            <person name="Mavromatis K."/>
            <person name="Ivanova N."/>
            <person name="Mikhailova N."/>
            <person name="Munk A.C."/>
            <person name="Brettin T."/>
            <person name="Detter J.C."/>
            <person name="Tapia R."/>
            <person name="Han C."/>
            <person name="Larimer F."/>
            <person name="Land M."/>
            <person name="Hauser L."/>
            <person name="Markowitz V."/>
            <person name="Cheng J.-F."/>
            <person name="Hugenholtz P."/>
            <person name="Woyke T."/>
            <person name="Wu D."/>
            <person name="Jando M."/>
            <person name="Brambilla E."/>
            <person name="Klenk H.-P."/>
            <person name="Eisen J.A."/>
        </authorList>
    </citation>
    <scope>NUCLEOTIDE SEQUENCE [LARGE SCALE GENOMIC DNA]</scope>
    <source>
        <strain evidence="3">ATCC 8368 / DSM 20162 / CCUG 35730 / CIP 100753 / JCM 10117 / KCTC 9821 / NBRC 16120 / NCIMB 702349 / NCTC 13040</strain>
    </source>
</reference>
<proteinExistence type="predicted"/>
<keyword evidence="3" id="KW-1185">Reference proteome</keyword>
<evidence type="ECO:0000313" key="2">
    <source>
        <dbReference type="EMBL" id="ADG77957.1"/>
    </source>
</evidence>
<evidence type="ECO:0000313" key="3">
    <source>
        <dbReference type="Proteomes" id="UP000001213"/>
    </source>
</evidence>
<dbReference type="RefSeq" id="WP_013125995.1">
    <property type="nucleotide sequence ID" value="NC_014158.1"/>
</dbReference>
<reference evidence="2 3" key="2">
    <citation type="journal article" date="2011" name="Stand. Genomic Sci.">
        <title>Complete genome sequence of Tsukamurella paurometabola type strain (no. 33).</title>
        <authorList>
            <person name="Munk A.C."/>
            <person name="Lapidus A."/>
            <person name="Lucas S."/>
            <person name="Nolan M."/>
            <person name="Tice H."/>
            <person name="Cheng J.F."/>
            <person name="Del Rio T.G."/>
            <person name="Goodwin L."/>
            <person name="Pitluck S."/>
            <person name="Liolios K."/>
            <person name="Huntemann M."/>
            <person name="Ivanova N."/>
            <person name="Mavromatis K."/>
            <person name="Mikhailova N."/>
            <person name="Pati A."/>
            <person name="Chen A."/>
            <person name="Palaniappan K."/>
            <person name="Tapia R."/>
            <person name="Han C."/>
            <person name="Land M."/>
            <person name="Hauser L."/>
            <person name="Chang Y.J."/>
            <person name="Jeffries C.D."/>
            <person name="Brettin T."/>
            <person name="Yasawong M."/>
            <person name="Brambilla E.M."/>
            <person name="Rohde M."/>
            <person name="Sikorski J."/>
            <person name="Goker M."/>
            <person name="Detter J.C."/>
            <person name="Woyke T."/>
            <person name="Bristow J."/>
            <person name="Eisen J.A."/>
            <person name="Markowitz V."/>
            <person name="Hugenholtz P."/>
            <person name="Kyrpides N.C."/>
            <person name="Klenk H.P."/>
        </authorList>
    </citation>
    <scope>NUCLEOTIDE SEQUENCE [LARGE SCALE GENOMIC DNA]</scope>
    <source>
        <strain evidence="3">ATCC 8368 / DSM 20162 / CCUG 35730 / CIP 100753 / JCM 10117 / KCTC 9821 / NBRC 16120 / NCIMB 702349 / NCTC 13040</strain>
    </source>
</reference>
<sequence length="131" mass="13475">MVVDSVGFGYMVLVAAWIYVVRMDGALWGPVQALRQIARDELIGLVVIGIACGVAIGWVRVPLAGVAAISGFAIAAGVIVLSRRVPGRPAPAEVGWPAARWIVLWIAMVVAALLGGVVYVVASEAVGGALS</sequence>
<dbReference type="EMBL" id="CP001966">
    <property type="protein sequence ID" value="ADG77957.1"/>
    <property type="molecule type" value="Genomic_DNA"/>
</dbReference>
<keyword evidence="1" id="KW-0812">Transmembrane</keyword>
<feature type="transmembrane region" description="Helical" evidence="1">
    <location>
        <begin position="102"/>
        <end position="122"/>
    </location>
</feature>
<name>D5UWT5_TSUPD</name>
<gene>
    <name evidence="2" type="ordered locus">Tpau_1328</name>
</gene>
<protein>
    <submittedName>
        <fullName evidence="2">Uncharacterized protein</fullName>
    </submittedName>
</protein>
<dbReference type="HOGENOM" id="CLU_1926660_0_0_11"/>